<evidence type="ECO:0000256" key="4">
    <source>
        <dbReference type="ARBA" id="ARBA00023242"/>
    </source>
</evidence>
<feature type="compositionally biased region" description="Low complexity" evidence="7">
    <location>
        <begin position="312"/>
        <end position="323"/>
    </location>
</feature>
<dbReference type="FunCoup" id="A0A0H2R547">
    <property type="interactions" value="167"/>
</dbReference>
<dbReference type="InterPro" id="IPR016024">
    <property type="entry name" value="ARM-type_fold"/>
</dbReference>
<feature type="region of interest" description="Disordered" evidence="7">
    <location>
        <begin position="245"/>
        <end position="380"/>
    </location>
</feature>
<feature type="region of interest" description="Disordered" evidence="7">
    <location>
        <begin position="508"/>
        <end position="570"/>
    </location>
</feature>
<feature type="region of interest" description="Disordered" evidence="7">
    <location>
        <begin position="468"/>
        <end position="487"/>
    </location>
</feature>
<dbReference type="OrthoDB" id="418242at2759"/>
<feature type="domain" description="Sister chromatid cohesion C-terminal" evidence="8">
    <location>
        <begin position="1631"/>
        <end position="1811"/>
    </location>
</feature>
<evidence type="ECO:0000256" key="5">
    <source>
        <dbReference type="ARBA" id="ARBA00023306"/>
    </source>
</evidence>
<dbReference type="GO" id="GO:0071169">
    <property type="term" value="P:establishment of protein localization to chromatin"/>
    <property type="evidence" value="ECO:0007669"/>
    <property type="project" value="TreeGrafter"/>
</dbReference>
<dbReference type="Pfam" id="PF12830">
    <property type="entry name" value="Nipped-B_C"/>
    <property type="match status" value="1"/>
</dbReference>
<dbReference type="Proteomes" id="UP000053477">
    <property type="component" value="Unassembled WGS sequence"/>
</dbReference>
<evidence type="ECO:0000256" key="1">
    <source>
        <dbReference type="ARBA" id="ARBA00004123"/>
    </source>
</evidence>
<feature type="region of interest" description="Disordered" evidence="7">
    <location>
        <begin position="1"/>
        <end position="34"/>
    </location>
</feature>
<evidence type="ECO:0000256" key="2">
    <source>
        <dbReference type="ARBA" id="ARBA00009252"/>
    </source>
</evidence>
<dbReference type="Pfam" id="PF12765">
    <property type="entry name" value="Cohesin_HEAT"/>
    <property type="match status" value="1"/>
</dbReference>
<dbReference type="InterPro" id="IPR026003">
    <property type="entry name" value="Cohesin_HEAT"/>
</dbReference>
<feature type="compositionally biased region" description="Polar residues" evidence="7">
    <location>
        <begin position="14"/>
        <end position="29"/>
    </location>
</feature>
<dbReference type="GO" id="GO:0090694">
    <property type="term" value="C:Scc2-Scc4 cohesin loading complex"/>
    <property type="evidence" value="ECO:0007669"/>
    <property type="project" value="TreeGrafter"/>
</dbReference>
<feature type="compositionally biased region" description="Polar residues" evidence="7">
    <location>
        <begin position="279"/>
        <end position="291"/>
    </location>
</feature>
<dbReference type="GO" id="GO:0010468">
    <property type="term" value="P:regulation of gene expression"/>
    <property type="evidence" value="ECO:0007669"/>
    <property type="project" value="InterPro"/>
</dbReference>
<gene>
    <name evidence="9" type="ORF">SCHPADRAFT_1002012</name>
</gene>
<dbReference type="GO" id="GO:0140588">
    <property type="term" value="P:chromatin looping"/>
    <property type="evidence" value="ECO:0007669"/>
    <property type="project" value="InterPro"/>
</dbReference>
<feature type="region of interest" description="Disordered" evidence="7">
    <location>
        <begin position="172"/>
        <end position="213"/>
    </location>
</feature>
<feature type="compositionally biased region" description="Low complexity" evidence="7">
    <location>
        <begin position="183"/>
        <end position="197"/>
    </location>
</feature>
<name>A0A0H2R547_9AGAM</name>
<dbReference type="Gene3D" id="1.25.10.10">
    <property type="entry name" value="Leucine-rich Repeat Variant"/>
    <property type="match status" value="1"/>
</dbReference>
<dbReference type="InterPro" id="IPR033031">
    <property type="entry name" value="Scc2/Nipped-B"/>
</dbReference>
<evidence type="ECO:0000259" key="8">
    <source>
        <dbReference type="Pfam" id="PF12830"/>
    </source>
</evidence>
<dbReference type="GO" id="GO:0034087">
    <property type="term" value="P:establishment of mitotic sister chromatid cohesion"/>
    <property type="evidence" value="ECO:0007669"/>
    <property type="project" value="TreeGrafter"/>
</dbReference>
<dbReference type="STRING" id="27342.A0A0H2R547"/>
<dbReference type="PANTHER" id="PTHR21704">
    <property type="entry name" value="NIPPED-B-LIKE PROTEIN DELANGIN SCC2-RELATED"/>
    <property type="match status" value="1"/>
</dbReference>
<dbReference type="InterPro" id="IPR024986">
    <property type="entry name" value="Nipped-B_C"/>
</dbReference>
<keyword evidence="4 6" id="KW-0539">Nucleus</keyword>
<reference evidence="9 10" key="1">
    <citation type="submission" date="2015-04" db="EMBL/GenBank/DDBJ databases">
        <title>Complete genome sequence of Schizopora paradoxa KUC8140, a cosmopolitan wood degrader in East Asia.</title>
        <authorList>
            <consortium name="DOE Joint Genome Institute"/>
            <person name="Min B."/>
            <person name="Park H."/>
            <person name="Jang Y."/>
            <person name="Kim J.-J."/>
            <person name="Kim K.H."/>
            <person name="Pangilinan J."/>
            <person name="Lipzen A."/>
            <person name="Riley R."/>
            <person name="Grigoriev I.V."/>
            <person name="Spatafora J.W."/>
            <person name="Choi I.-G."/>
        </authorList>
    </citation>
    <scope>NUCLEOTIDE SEQUENCE [LARGE SCALE GENOMIC DNA]</scope>
    <source>
        <strain evidence="9 10">KUC8140</strain>
    </source>
</reference>
<evidence type="ECO:0000256" key="7">
    <source>
        <dbReference type="SAM" id="MobiDB-lite"/>
    </source>
</evidence>
<dbReference type="InterPro" id="IPR011989">
    <property type="entry name" value="ARM-like"/>
</dbReference>
<feature type="compositionally biased region" description="Low complexity" evidence="7">
    <location>
        <begin position="524"/>
        <end position="535"/>
    </location>
</feature>
<dbReference type="GO" id="GO:1990414">
    <property type="term" value="P:replication-born double-strand break repair via sister chromatid exchange"/>
    <property type="evidence" value="ECO:0007669"/>
    <property type="project" value="TreeGrafter"/>
</dbReference>
<dbReference type="CDD" id="cd23958">
    <property type="entry name" value="SCC2"/>
    <property type="match status" value="1"/>
</dbReference>
<keyword evidence="5 6" id="KW-0131">Cell cycle</keyword>
<dbReference type="PANTHER" id="PTHR21704:SF18">
    <property type="entry name" value="NIPPED-B-LIKE PROTEIN"/>
    <property type="match status" value="1"/>
</dbReference>
<protein>
    <recommendedName>
        <fullName evidence="6">Sister chromatid cohesion protein</fullName>
    </recommendedName>
</protein>
<evidence type="ECO:0000256" key="6">
    <source>
        <dbReference type="RuleBase" id="RU364107"/>
    </source>
</evidence>
<sequence length="1961" mass="215668">MSSSNGGGPSWWSQAQTSDTVPTPNSNNGGAQGVLRGAQHLLGTYPFASATPTTHVARHLSNLTITATPPSYVQPGYYSSGRYNGSGQNGYGESSYQHQVLTSQTIPAGGPEREYWDASRSETIRHLNESSQQSSAYNYYQAPQSHWNPNPAPSSYHPPAFAQSIIQHAAPYNAYPTPPPPSINATFSSSSSSLANALGGGPAPNKPKTFPPSESKAFFNDFVSKTVKDIPPQKPRVLPEVVMDASLPSTPTKQRLQQRSLQKELPQSSPDPLRMGYSSPLTPLTMTSQATPKKRKIMEVLIDTPSKRPHSSDLPPSSPSKTPQTATSSTLRKPGSRDSSAFAPPKMEVFVEITPTRRPFSTPSHSRTHSDLGGYGQEDDDIRRMSVKSSLKRTGGRDDRAPLEKFENCVEEIFESEDNISPDTSPSALPGEFFSHLSVDAARPLLSAIRMRKLTKYVSKVAHPTKRQRLNTWDPSGGTPRRSGGMAEVEVNILSRVLKMLERSVKAGEDLDPFPQPVKAMQDGGEAPSASPSKPSKGKAAKAKTGDAKRSKSPQEPGNEPNADEVNVSEDDFNNLERTLEIARDGLLAADCCLAILSSDRLTKQLYSEELITSCLSAVKNQLIKILYPFVEAPSSASKSDCSPLLAYIVHRRPSGSSESIDTAQHRQLINEIFQALSSIIPRINALVCAGDASVAMSDTIVIQAVYIAIGPFFVVESSEPEGKGKKTDFPGAVVSNTLGSSAMRGLRLEALSLIRSIFANYVDQRSWIIEEILSSLIKLSDTKQKAGQFRLRNGQSIRTVSALLLQLVQTSAHNVRTEARRIARARQQQTALRRQDSTANAVEPFLDDQDLEEVQLYSNSLDAPSKAAKSIIVFLTQRSGKSKSTKNSNEAEYRTIFDNLISDLLTVLFWPEWPAASLVLSIVCKFMITSLDDIKSANQNDNNASKSMALEHLGVIAGKIRSNMLKIASPSGDKQEFSSKPLDEIIASGNAAQLEKLISIHREVSAHLSRRAVEEQSYESARELSAVLWGQELAASLNTLSNVVSEDPDANESSTRKRTVKIGHKVRNALRDVWKEAPLDVFDNTTQEEITHVDRLTEQLGAIQILKNAFDPILNVILLVLDAPAVFMRTKALRALSQILTVDSSVLSNMSVRRAIESHLLDSSPQVRDAAVELIGKYMIDSPTVASEYYPKIAERIADTGLAVRKRVIKLLKSYYGVTNDLGKKTDVCTKLVLRMLDEDDSVKDLAVKTLEELWFPVLPQGSAKSLGQTENKTQLLVKVSVIMGVSGNFRDRQSPLEQVLSKIVAGKEGAEISALHDNYSEICDTMIDGLVDASEFTNFSVVNCIRTVHLFTSAYPPVISGSKASTLLPYLKNPVTAEEQVTSDYILRIYRTALPHMSKTSAKFGNDLQLILQPMVVKPNAAAGLAALQETVACLCAVVQHLTHDFKRLAALLKSCNMRVQQFIKRPAEKALSPQESRALTMLMYIVSLLGEHAGFDAVRTQQTDINAELNYITTGSIVSHIYSNVLALYEKFEDSGLRGRLLQCLGFLFKAQPTLMTLESSATMMDAIFASDEDDSRARLLRLMQEFLIAESEKHSEQEKNTAKQKTSGVNMDELVGNTQGFAESGVSSAIVQRYMTQILDAALSNLPNIQNSAVDILTFTIKQGLAHPLQSFPIIIALETSSNPQLSSRANALHILLHHKHASLLNAGYISACRASFDYQAKLGPVQGYRMEPNPNALLNRWYALVREKRANRQEYLKAIVKVFDVDDVAKTSQDDVDFVRYMVENVASLDYRTQEEVLTVIKYVTSVLSTTGMQLSETIAPAYLLNQLRGSQSTMEQPDTLASPRRQDLSSRPFEQQLAVVRSSVVIGLLMLMKAYLKTMYGLSEEKCSKFVVGKKSNVGDRPATRRKEVPISWDRMPFAAKPILTQEDIEEQKNTFMVVWSEDGSTAEPEVEEWE</sequence>
<proteinExistence type="inferred from homology"/>
<evidence type="ECO:0000256" key="3">
    <source>
        <dbReference type="ARBA" id="ARBA00022737"/>
    </source>
</evidence>
<dbReference type="GO" id="GO:0003682">
    <property type="term" value="F:chromatin binding"/>
    <property type="evidence" value="ECO:0007669"/>
    <property type="project" value="TreeGrafter"/>
</dbReference>
<accession>A0A0H2R547</accession>
<evidence type="ECO:0000313" key="10">
    <source>
        <dbReference type="Proteomes" id="UP000053477"/>
    </source>
</evidence>
<keyword evidence="3 6" id="KW-0677">Repeat</keyword>
<feature type="compositionally biased region" description="Polar residues" evidence="7">
    <location>
        <begin position="247"/>
        <end position="270"/>
    </location>
</feature>
<dbReference type="GO" id="GO:0061775">
    <property type="term" value="F:cohesin loader activity"/>
    <property type="evidence" value="ECO:0007669"/>
    <property type="project" value="InterPro"/>
</dbReference>
<comment type="subcellular location">
    <subcellularLocation>
        <location evidence="1 6">Nucleus</location>
    </subcellularLocation>
</comment>
<evidence type="ECO:0000313" key="9">
    <source>
        <dbReference type="EMBL" id="KLO06964.1"/>
    </source>
</evidence>
<organism evidence="9 10">
    <name type="scientific">Schizopora paradoxa</name>
    <dbReference type="NCBI Taxonomy" id="27342"/>
    <lineage>
        <taxon>Eukaryota</taxon>
        <taxon>Fungi</taxon>
        <taxon>Dikarya</taxon>
        <taxon>Basidiomycota</taxon>
        <taxon>Agaricomycotina</taxon>
        <taxon>Agaricomycetes</taxon>
        <taxon>Hymenochaetales</taxon>
        <taxon>Schizoporaceae</taxon>
        <taxon>Schizopora</taxon>
    </lineage>
</organism>
<dbReference type="EMBL" id="KQ086169">
    <property type="protein sequence ID" value="KLO06964.1"/>
    <property type="molecule type" value="Genomic_DNA"/>
</dbReference>
<dbReference type="SUPFAM" id="SSF48371">
    <property type="entry name" value="ARM repeat"/>
    <property type="match status" value="1"/>
</dbReference>
<comment type="similarity">
    <text evidence="2 6">Belongs to the SCC2/Nipped-B family.</text>
</comment>
<dbReference type="InParanoid" id="A0A0H2R547"/>
<keyword evidence="10" id="KW-1185">Reference proteome</keyword>